<comment type="caution">
    <text evidence="7">The sequence shown here is derived from an EMBL/GenBank/DDBJ whole genome shotgun (WGS) entry which is preliminary data.</text>
</comment>
<dbReference type="PRINTS" id="PR00368">
    <property type="entry name" value="FADPNR"/>
</dbReference>
<keyword evidence="3" id="KW-0274">FAD</keyword>
<accession>A0ABV6H9F5</accession>
<protein>
    <submittedName>
        <fullName evidence="7">NAD(P)/FAD-dependent oxidoreductase</fullName>
    </submittedName>
</protein>
<feature type="domain" description="Reductase C-terminal" evidence="6">
    <location>
        <begin position="316"/>
        <end position="400"/>
    </location>
</feature>
<dbReference type="InterPro" id="IPR023753">
    <property type="entry name" value="FAD/NAD-binding_dom"/>
</dbReference>
<evidence type="ECO:0000256" key="4">
    <source>
        <dbReference type="ARBA" id="ARBA00023002"/>
    </source>
</evidence>
<dbReference type="Pfam" id="PF14759">
    <property type="entry name" value="Reductase_C"/>
    <property type="match status" value="1"/>
</dbReference>
<dbReference type="Pfam" id="PF07992">
    <property type="entry name" value="Pyr_redox_2"/>
    <property type="match status" value="1"/>
</dbReference>
<name>A0ABV6H9F5_9ACTN</name>
<dbReference type="SUPFAM" id="SSF55424">
    <property type="entry name" value="FAD/NAD-linked reductases, dimerisation (C-terminal) domain"/>
    <property type="match status" value="1"/>
</dbReference>
<evidence type="ECO:0000313" key="7">
    <source>
        <dbReference type="EMBL" id="MFC0315202.1"/>
    </source>
</evidence>
<sequence>MDGSMVIIGGGLAAAKTVEALRDKGFDGAITVLAAEAHLPYERPPLSKDLLAGKAEPAALYPFDADWYARHRVDVHTGVRATKIDRAGRFVLTDQGSAVHYDKLVLATGSRPRPFPGDPEVAYLRTLDDAQALRARLGEGKSLLIVGAGWIGLEVAATARAAGTQVTVLEPQPLPLVKILGESIAELIADLHRRHGVHLHLGTGVAGIDVGDAPGGRVRADDGTVYEADTVLVGIGAIPEVGLAEAAGLAVSNGVDVDAGLATSDPNIFAVGDIANHDHPVLGRLRVEHWATALHQPAVAAANLLGHHEQYTRLPYFYTDQYEFGMEYRGHASGEDRVVIRGDTDTLDFLAFWLDADHRVLAGMNVNRWDDGDDIAALIAAGTPVDPDALADPAVRLDTLAGPLR</sequence>
<comment type="cofactor">
    <cofactor evidence="1">
        <name>FAD</name>
        <dbReference type="ChEBI" id="CHEBI:57692"/>
    </cofactor>
</comment>
<dbReference type="SUPFAM" id="SSF51905">
    <property type="entry name" value="FAD/NAD(P)-binding domain"/>
    <property type="match status" value="2"/>
</dbReference>
<evidence type="ECO:0000313" key="8">
    <source>
        <dbReference type="Proteomes" id="UP001589783"/>
    </source>
</evidence>
<keyword evidence="8" id="KW-1185">Reference proteome</keyword>
<evidence type="ECO:0000259" key="6">
    <source>
        <dbReference type="Pfam" id="PF14759"/>
    </source>
</evidence>
<gene>
    <name evidence="7" type="ORF">ACFFJD_10105</name>
</gene>
<reference evidence="7 8" key="1">
    <citation type="submission" date="2024-09" db="EMBL/GenBank/DDBJ databases">
        <authorList>
            <person name="Sun Q."/>
            <person name="Mori K."/>
        </authorList>
    </citation>
    <scope>NUCLEOTIDE SEQUENCE [LARGE SCALE GENOMIC DNA]</scope>
    <source>
        <strain evidence="7 8">CCM 7957</strain>
    </source>
</reference>
<dbReference type="Proteomes" id="UP001589783">
    <property type="component" value="Unassembled WGS sequence"/>
</dbReference>
<dbReference type="Gene3D" id="3.30.390.30">
    <property type="match status" value="1"/>
</dbReference>
<organism evidence="7 8">
    <name type="scientific">Gordonia phosphorivorans</name>
    <dbReference type="NCBI Taxonomy" id="1056982"/>
    <lineage>
        <taxon>Bacteria</taxon>
        <taxon>Bacillati</taxon>
        <taxon>Actinomycetota</taxon>
        <taxon>Actinomycetes</taxon>
        <taxon>Mycobacteriales</taxon>
        <taxon>Gordoniaceae</taxon>
        <taxon>Gordonia</taxon>
    </lineage>
</organism>
<dbReference type="PANTHER" id="PTHR43557:SF2">
    <property type="entry name" value="RIESKE DOMAIN-CONTAINING PROTEIN-RELATED"/>
    <property type="match status" value="1"/>
</dbReference>
<evidence type="ECO:0000259" key="5">
    <source>
        <dbReference type="Pfam" id="PF07992"/>
    </source>
</evidence>
<dbReference type="PANTHER" id="PTHR43557">
    <property type="entry name" value="APOPTOSIS-INDUCING FACTOR 1"/>
    <property type="match status" value="1"/>
</dbReference>
<dbReference type="InterPro" id="IPR016156">
    <property type="entry name" value="FAD/NAD-linked_Rdtase_dimer_sf"/>
</dbReference>
<dbReference type="PRINTS" id="PR00469">
    <property type="entry name" value="PNDRDTASEII"/>
</dbReference>
<dbReference type="Gene3D" id="3.50.50.60">
    <property type="entry name" value="FAD/NAD(P)-binding domain"/>
    <property type="match status" value="2"/>
</dbReference>
<keyword evidence="2" id="KW-0285">Flavoprotein</keyword>
<dbReference type="RefSeq" id="WP_382363693.1">
    <property type="nucleotide sequence ID" value="NZ_JBHLWV010000020.1"/>
</dbReference>
<dbReference type="InterPro" id="IPR050446">
    <property type="entry name" value="FAD-oxidoreductase/Apoptosis"/>
</dbReference>
<evidence type="ECO:0000256" key="2">
    <source>
        <dbReference type="ARBA" id="ARBA00022630"/>
    </source>
</evidence>
<dbReference type="InterPro" id="IPR036188">
    <property type="entry name" value="FAD/NAD-bd_sf"/>
</dbReference>
<dbReference type="InterPro" id="IPR028202">
    <property type="entry name" value="Reductase_C"/>
</dbReference>
<feature type="domain" description="FAD/NAD(P)-binding" evidence="5">
    <location>
        <begin position="4"/>
        <end position="296"/>
    </location>
</feature>
<evidence type="ECO:0000256" key="1">
    <source>
        <dbReference type="ARBA" id="ARBA00001974"/>
    </source>
</evidence>
<proteinExistence type="predicted"/>
<keyword evidence="4" id="KW-0560">Oxidoreductase</keyword>
<evidence type="ECO:0000256" key="3">
    <source>
        <dbReference type="ARBA" id="ARBA00022827"/>
    </source>
</evidence>
<dbReference type="EMBL" id="JBHLWV010000020">
    <property type="protein sequence ID" value="MFC0315202.1"/>
    <property type="molecule type" value="Genomic_DNA"/>
</dbReference>